<proteinExistence type="predicted"/>
<dbReference type="KEGG" id="hpel:HZS54_18730"/>
<dbReference type="OrthoDB" id="241860at2157"/>
<protein>
    <submittedName>
        <fullName evidence="3">Uncharacterized protein</fullName>
    </submittedName>
</protein>
<feature type="transmembrane region" description="Helical" evidence="2">
    <location>
        <begin position="74"/>
        <end position="96"/>
    </location>
</feature>
<accession>A0A7D5PFP0</accession>
<sequence length="184" mass="19059">MNRERTLPDESRNLGGLLVAFVLVGFPIGSTAAAVADPAGYPFGLSMTETVLVAGAVPIALAEATGNRPDALQSVAFFVAFVVTQIPALLVVELAFEGGAAVVSRPAVRAAGRVRPRLPVGACRDGPAVPCGARTADVDPRRRRTGGTSLTAHSRSRTRICTGFRGRAVMVATRSSSGEETSSR</sequence>
<keyword evidence="2" id="KW-0472">Membrane</keyword>
<organism evidence="3 4">
    <name type="scientific">Halosimplex pelagicum</name>
    <dbReference type="NCBI Taxonomy" id="869886"/>
    <lineage>
        <taxon>Archaea</taxon>
        <taxon>Methanobacteriati</taxon>
        <taxon>Methanobacteriota</taxon>
        <taxon>Stenosarchaea group</taxon>
        <taxon>Halobacteria</taxon>
        <taxon>Halobacteriales</taxon>
        <taxon>Haloarculaceae</taxon>
        <taxon>Halosimplex</taxon>
    </lineage>
</organism>
<dbReference type="Proteomes" id="UP000509346">
    <property type="component" value="Chromosome"/>
</dbReference>
<keyword evidence="2" id="KW-0812">Transmembrane</keyword>
<evidence type="ECO:0000256" key="2">
    <source>
        <dbReference type="SAM" id="Phobius"/>
    </source>
</evidence>
<dbReference type="EMBL" id="CP058909">
    <property type="protein sequence ID" value="QLH83540.1"/>
    <property type="molecule type" value="Genomic_DNA"/>
</dbReference>
<feature type="region of interest" description="Disordered" evidence="1">
    <location>
        <begin position="134"/>
        <end position="155"/>
    </location>
</feature>
<name>A0A7D5PFP0_9EURY</name>
<keyword evidence="4" id="KW-1185">Reference proteome</keyword>
<evidence type="ECO:0000313" key="4">
    <source>
        <dbReference type="Proteomes" id="UP000509346"/>
    </source>
</evidence>
<dbReference type="RefSeq" id="WP_179918585.1">
    <property type="nucleotide sequence ID" value="NZ_CP058909.1"/>
</dbReference>
<feature type="transmembrane region" description="Helical" evidence="2">
    <location>
        <begin position="43"/>
        <end position="62"/>
    </location>
</feature>
<gene>
    <name evidence="3" type="ORF">HZS54_18730</name>
</gene>
<dbReference type="AlphaFoldDB" id="A0A7D5PFP0"/>
<evidence type="ECO:0000313" key="3">
    <source>
        <dbReference type="EMBL" id="QLH83540.1"/>
    </source>
</evidence>
<dbReference type="GeneID" id="56084669"/>
<evidence type="ECO:0000256" key="1">
    <source>
        <dbReference type="SAM" id="MobiDB-lite"/>
    </source>
</evidence>
<keyword evidence="2" id="KW-1133">Transmembrane helix</keyword>
<reference evidence="3 4" key="1">
    <citation type="submission" date="2020-07" db="EMBL/GenBank/DDBJ databases">
        <title>Halosimplex litoreum sp. nov. and Halosimplex rubrum sp. nov., isolated from different salt environments.</title>
        <authorList>
            <person name="Cui H."/>
        </authorList>
    </citation>
    <scope>NUCLEOTIDE SEQUENCE [LARGE SCALE GENOMIC DNA]</scope>
    <source>
        <strain evidence="3 4">R2</strain>
    </source>
</reference>